<dbReference type="PANTHER" id="PTHR10982">
    <property type="entry name" value="MALONYL COA-ACYL CARRIER PROTEIN TRANSACYLASE"/>
    <property type="match status" value="1"/>
</dbReference>
<evidence type="ECO:0000256" key="3">
    <source>
        <dbReference type="ARBA" id="ARBA00022450"/>
    </source>
</evidence>
<dbReference type="GO" id="GO:0004315">
    <property type="term" value="F:3-oxoacyl-[acyl-carrier-protein] synthase activity"/>
    <property type="evidence" value="ECO:0007669"/>
    <property type="project" value="UniProtKB-EC"/>
</dbReference>
<keyword evidence="4" id="KW-0597">Phosphoprotein</keyword>
<dbReference type="CDD" id="cd08950">
    <property type="entry name" value="KR_fFAS_SDR_c_like"/>
    <property type="match status" value="1"/>
</dbReference>
<evidence type="ECO:0000256" key="4">
    <source>
        <dbReference type="ARBA" id="ARBA00022553"/>
    </source>
</evidence>
<dbReference type="Gene3D" id="6.10.140.1410">
    <property type="match status" value="1"/>
</dbReference>
<dbReference type="Pfam" id="PF18325">
    <property type="entry name" value="Fas_alpha_ACP"/>
    <property type="match status" value="1"/>
</dbReference>
<dbReference type="Gene3D" id="3.90.25.70">
    <property type="match status" value="1"/>
</dbReference>
<name>A0A6A6XXH2_9PLEO</name>
<organism evidence="10 11">
    <name type="scientific">Melanomma pulvis-pyrius CBS 109.77</name>
    <dbReference type="NCBI Taxonomy" id="1314802"/>
    <lineage>
        <taxon>Eukaryota</taxon>
        <taxon>Fungi</taxon>
        <taxon>Dikarya</taxon>
        <taxon>Ascomycota</taxon>
        <taxon>Pezizomycotina</taxon>
        <taxon>Dothideomycetes</taxon>
        <taxon>Pleosporomycetidae</taxon>
        <taxon>Pleosporales</taxon>
        <taxon>Melanommataceae</taxon>
        <taxon>Melanomma</taxon>
    </lineage>
</organism>
<dbReference type="Pfam" id="PF00109">
    <property type="entry name" value="ketoacyl-synt"/>
    <property type="match status" value="1"/>
</dbReference>
<dbReference type="Pfam" id="PF02801">
    <property type="entry name" value="Ketoacyl-synt_C"/>
    <property type="match status" value="1"/>
</dbReference>
<dbReference type="GO" id="GO:0004312">
    <property type="term" value="F:fatty acid synthase activity"/>
    <property type="evidence" value="ECO:0007669"/>
    <property type="project" value="InterPro"/>
</dbReference>
<accession>A0A6A6XXH2</accession>
<reference evidence="10" key="1">
    <citation type="journal article" date="2020" name="Stud. Mycol.">
        <title>101 Dothideomycetes genomes: a test case for predicting lifestyles and emergence of pathogens.</title>
        <authorList>
            <person name="Haridas S."/>
            <person name="Albert R."/>
            <person name="Binder M."/>
            <person name="Bloem J."/>
            <person name="Labutti K."/>
            <person name="Salamov A."/>
            <person name="Andreopoulos B."/>
            <person name="Baker S."/>
            <person name="Barry K."/>
            <person name="Bills G."/>
            <person name="Bluhm B."/>
            <person name="Cannon C."/>
            <person name="Castanera R."/>
            <person name="Culley D."/>
            <person name="Daum C."/>
            <person name="Ezra D."/>
            <person name="Gonzalez J."/>
            <person name="Henrissat B."/>
            <person name="Kuo A."/>
            <person name="Liang C."/>
            <person name="Lipzen A."/>
            <person name="Lutzoni F."/>
            <person name="Magnuson J."/>
            <person name="Mondo S."/>
            <person name="Nolan M."/>
            <person name="Ohm R."/>
            <person name="Pangilinan J."/>
            <person name="Park H.-J."/>
            <person name="Ramirez L."/>
            <person name="Alfaro M."/>
            <person name="Sun H."/>
            <person name="Tritt A."/>
            <person name="Yoshinaga Y."/>
            <person name="Zwiers L.-H."/>
            <person name="Turgeon B."/>
            <person name="Goodwin S."/>
            <person name="Spatafora J."/>
            <person name="Crous P."/>
            <person name="Grigoriev I."/>
        </authorList>
    </citation>
    <scope>NUCLEOTIDE SEQUENCE</scope>
    <source>
        <strain evidence="10">CBS 109.77</strain>
    </source>
</reference>
<dbReference type="PROSITE" id="PS00606">
    <property type="entry name" value="KS3_1"/>
    <property type="match status" value="1"/>
</dbReference>
<dbReference type="PIRSF" id="PIRSF000454">
    <property type="entry name" value="FAS_yeast_alpha"/>
    <property type="match status" value="1"/>
</dbReference>
<dbReference type="FunFam" id="3.40.50.720:FF:000168">
    <property type="entry name" value="Fatty acid synthase subunit alpha"/>
    <property type="match status" value="1"/>
</dbReference>
<dbReference type="InterPro" id="IPR020841">
    <property type="entry name" value="PKS_Beta-ketoAc_synthase_dom"/>
</dbReference>
<dbReference type="OrthoDB" id="4251012at2759"/>
<evidence type="ECO:0000259" key="9">
    <source>
        <dbReference type="PROSITE" id="PS52004"/>
    </source>
</evidence>
<dbReference type="GO" id="GO:0005835">
    <property type="term" value="C:fatty acid synthase complex"/>
    <property type="evidence" value="ECO:0007669"/>
    <property type="project" value="InterPro"/>
</dbReference>
<evidence type="ECO:0000256" key="5">
    <source>
        <dbReference type="ARBA" id="ARBA00022679"/>
    </source>
</evidence>
<feature type="modified residue" description="O-(pantetheine 4'-phosphoryl)serine" evidence="8">
    <location>
        <position position="174"/>
    </location>
</feature>
<dbReference type="InterPro" id="IPR047224">
    <property type="entry name" value="FAS_alpha_su_C"/>
</dbReference>
<evidence type="ECO:0000256" key="1">
    <source>
        <dbReference type="ARBA" id="ARBA00007485"/>
    </source>
</evidence>
<dbReference type="SUPFAM" id="SSF51735">
    <property type="entry name" value="NAD(P)-binding Rossmann-fold domains"/>
    <property type="match status" value="1"/>
</dbReference>
<keyword evidence="3 6" id="KW-0596">Phosphopantetheine</keyword>
<dbReference type="PANTHER" id="PTHR10982:SF21">
    <property type="entry name" value="FATTY ACID SYNTHASE SUBUNIT BETA"/>
    <property type="match status" value="1"/>
</dbReference>
<dbReference type="InterPro" id="IPR026025">
    <property type="entry name" value="FAS_alpha_yeast"/>
</dbReference>
<proteinExistence type="inferred from homology"/>
<sequence length="1565" mass="173300">MAAAKADLSGLLLNSSVQDLAHTLLIEFLAHQFAYPVRCILESTQDVILKKQNVDRVVEIGPRSTLLNVVKRTMNRDPDAWDEYEKPHAEEPAESVNQDAIDAMPPITKLQLSLSVPDSPPSHSPNEVDVVAKIPDSPIHALDVIRTICSQKLKKTISNANTNDTIRVLAAGRSTLQNEIVGDLEKEFGSLPNSPEDLTLDKLGTATEPHISQGLGKITKSLIERMVSSKIPGNMTVSSIRNHLQMSWGFQRGRQDAILLHCVVHQPSVRITEEKEANSFLDSVVLKYASTNGLNLGRSPNRQSKTSKTHRLSHQQIQHITSRQKHIGFDLYAVARSRDHLHSTLDIQKRMLDMWDLEHGETYSTGVCAQFDPLKVREYDSSWAWGLQDVFELCHSLSGAPDANNIQTMSRQIHHIVNCSSRPILEVMKRNLVRSGMEHENSKALNAPTQPIEQRIRETSSCEPIAKITSPFTRPTTGIDDRGKVIYNEVPRCNATTSAAWAINLLDRSSISIYVHGRPYQKIESQDIARELIGAHFNSYRQPRRKVWNFDPDLTYRYSQSLSRGIPLKGRQVLLTGAGKGSIGEEVLKGLLSGGAHVVVGTSSFSFETATRLQKIYMDFGATNARLILAPFNQGSRQDIEALVNYIYNLGWDLDHIIPFATLSDNGHEIDEIDSGSELAHRVMLTNVIRILGAVKRQKEARGSYSRPAQVILPLSGNHGQFGSDGLYAESKIALETLFNKWSSERWSSYLSLCGAIIGWTRGTRLMNSNNIVAEDIEKLGARTFSRQEMAFLILALLTGDVRSRSEDQPILADLNGRLDEIEDLDYVLRNIRDSIQHTCDVRKAIRLDAEHDALVIDVRGADVPVQIEPKPGVNLPFPTLPDLTEIAPLTIQLHGMVDLSRVVVIAGYAEVNPFGNARTRWDIEACGKFSVSGCIELALMMGLIKHFDGLLNSTPYSGWIDSKSKQPVTDADIQLRYEKVVMENTGIRLVCRADGGPLEQETLHEVIIQDNMPPVELPKTVADDIKRHHGAAVEVVELEGSESYTVRFKKGATLLLPKSAKIKPRVAGQIPNHWDTRNFGISEDVISQVDPGTLYVLVCAAETLIAAGITDPYELYRYIHVSKFGTCIGSGLGGTEALEKIFKHRYLDKDVQNDILQETFINTAGACVNLLLLSSSGPNRTPVGACATSLESLGTGYENIVSYKAKACLVGGFDTMQAIDDLARGRVAKEMSRPTTSTRCGFVESEGCGMQLITSASLALEMGLPIHGIVALVEGASDKIGRSIPAPGRGIMSNVQETTWLRQPQMLDLKYRRRLRDIRLRQIQESLQLGFEYAEESTQTVHREKNDSQDYQHELRQEVLREAEKQKRDVLHALGNEFWKEDSRISPIRGALATWGLTVDDLGVASLHGTSTKANDENEVGVLHEQLRKLGREAGNPILAVCQKSLTGHPKGAAGAWMVNGCLQTMDSGFVPGNANADNIDASLEEYSNVAFLNRGLQTTGIKACSVTTFGFGQKGYQAILVHPKYLFATLDEKTYQEYETKTIDRRRKAKAHFSNSIATNSLF</sequence>
<keyword evidence="11" id="KW-1185">Reference proteome</keyword>
<dbReference type="Gene3D" id="3.30.70.2490">
    <property type="match status" value="1"/>
</dbReference>
<evidence type="ECO:0000256" key="7">
    <source>
        <dbReference type="PIRSR" id="PIRSR000454-1"/>
    </source>
</evidence>
<protein>
    <recommendedName>
        <fullName evidence="2">beta-ketoacyl-[acyl-carrier-protein] synthase I</fullName>
        <ecNumber evidence="2">2.3.1.41</ecNumber>
    </recommendedName>
</protein>
<dbReference type="GO" id="GO:0042759">
    <property type="term" value="P:long-chain fatty acid biosynthetic process"/>
    <property type="evidence" value="ECO:0007669"/>
    <property type="project" value="UniProtKB-UniRule"/>
</dbReference>
<dbReference type="InterPro" id="IPR050830">
    <property type="entry name" value="Fungal_FAS"/>
</dbReference>
<dbReference type="EC" id="2.3.1.41" evidence="2"/>
<dbReference type="GO" id="GO:0044550">
    <property type="term" value="P:secondary metabolite biosynthetic process"/>
    <property type="evidence" value="ECO:0007669"/>
    <property type="project" value="UniProtKB-ARBA"/>
</dbReference>
<feature type="active site" description="For beta-ketoacyl synthase activity" evidence="7">
    <location>
        <position position="1187"/>
    </location>
</feature>
<dbReference type="CDD" id="cd00828">
    <property type="entry name" value="elong_cond_enzymes"/>
    <property type="match status" value="1"/>
</dbReference>
<evidence type="ECO:0000256" key="2">
    <source>
        <dbReference type="ARBA" id="ARBA00013191"/>
    </source>
</evidence>
<dbReference type="Proteomes" id="UP000799757">
    <property type="component" value="Unassembled WGS sequence"/>
</dbReference>
<dbReference type="InterPro" id="IPR040899">
    <property type="entry name" value="Fas_alpha_ACP"/>
</dbReference>
<dbReference type="Pfam" id="PF18314">
    <property type="entry name" value="FAS_I_H"/>
    <property type="match status" value="1"/>
</dbReference>
<dbReference type="Gene3D" id="3.40.50.720">
    <property type="entry name" value="NAD(P)-binding Rossmann-like Domain"/>
    <property type="match status" value="1"/>
</dbReference>
<dbReference type="InterPro" id="IPR036291">
    <property type="entry name" value="NAD(P)-bd_dom_sf"/>
</dbReference>
<dbReference type="GO" id="GO:0008897">
    <property type="term" value="F:holo-[acyl-carrier-protein] synthase activity"/>
    <property type="evidence" value="ECO:0007669"/>
    <property type="project" value="InterPro"/>
</dbReference>
<evidence type="ECO:0000313" key="10">
    <source>
        <dbReference type="EMBL" id="KAF2800953.1"/>
    </source>
</evidence>
<dbReference type="SUPFAM" id="SSF53901">
    <property type="entry name" value="Thiolase-like"/>
    <property type="match status" value="2"/>
</dbReference>
<dbReference type="InterPro" id="IPR014031">
    <property type="entry name" value="Ketoacyl_synth_C"/>
</dbReference>
<evidence type="ECO:0000256" key="6">
    <source>
        <dbReference type="PIRNR" id="PIRNR000454"/>
    </source>
</evidence>
<dbReference type="PROSITE" id="PS52004">
    <property type="entry name" value="KS3_2"/>
    <property type="match status" value="1"/>
</dbReference>
<dbReference type="Gene3D" id="3.40.47.10">
    <property type="match status" value="1"/>
</dbReference>
<dbReference type="InterPro" id="IPR018201">
    <property type="entry name" value="Ketoacyl_synth_AS"/>
</dbReference>
<dbReference type="InterPro" id="IPR014030">
    <property type="entry name" value="Ketoacyl_synth_N"/>
</dbReference>
<dbReference type="EMBL" id="MU001740">
    <property type="protein sequence ID" value="KAF2800953.1"/>
    <property type="molecule type" value="Genomic_DNA"/>
</dbReference>
<dbReference type="GO" id="GO:0004316">
    <property type="term" value="F:3-oxoacyl-[acyl-carrier-protein] reductase (NADPH) activity"/>
    <property type="evidence" value="ECO:0007669"/>
    <property type="project" value="InterPro"/>
</dbReference>
<comment type="similarity">
    <text evidence="1 6">Belongs to the thiolase-like superfamily. Fungal fatty acid synthetase subunit alpha family.</text>
</comment>
<keyword evidence="5 6" id="KW-0808">Transferase</keyword>
<gene>
    <name evidence="10" type="ORF">K505DRAFT_344813</name>
</gene>
<dbReference type="InterPro" id="IPR016039">
    <property type="entry name" value="Thiolase-like"/>
</dbReference>
<dbReference type="InterPro" id="IPR041550">
    <property type="entry name" value="FASI_helical"/>
</dbReference>
<evidence type="ECO:0000256" key="8">
    <source>
        <dbReference type="PIRSR" id="PIRSR000454-4"/>
    </source>
</evidence>
<feature type="domain" description="Ketosynthase family 3 (KS3)" evidence="9">
    <location>
        <begin position="1001"/>
        <end position="1524"/>
    </location>
</feature>
<evidence type="ECO:0000313" key="11">
    <source>
        <dbReference type="Proteomes" id="UP000799757"/>
    </source>
</evidence>